<dbReference type="Proteomes" id="UP000675284">
    <property type="component" value="Unassembled WGS sequence"/>
</dbReference>
<comment type="caution">
    <text evidence="4">The sequence shown here is derived from an EMBL/GenBank/DDBJ whole genome shotgun (WGS) entry which is preliminary data.</text>
</comment>
<dbReference type="RefSeq" id="WP_026682175.1">
    <property type="nucleotide sequence ID" value="NZ_BAAACY010000145.1"/>
</dbReference>
<accession>A0A941IBB7</accession>
<name>A0A941IBB7_9BACI</name>
<dbReference type="InterPro" id="IPR018778">
    <property type="entry name" value="T7SS_EssB"/>
</dbReference>
<evidence type="ECO:0000256" key="2">
    <source>
        <dbReference type="SAM" id="MobiDB-lite"/>
    </source>
</evidence>
<keyword evidence="3" id="KW-0812">Transmembrane</keyword>
<dbReference type="EMBL" id="JAGSOT010000006">
    <property type="protein sequence ID" value="MBR7795090.1"/>
    <property type="molecule type" value="Genomic_DNA"/>
</dbReference>
<feature type="region of interest" description="Disordered" evidence="2">
    <location>
        <begin position="359"/>
        <end position="407"/>
    </location>
</feature>
<evidence type="ECO:0000256" key="1">
    <source>
        <dbReference type="ARBA" id="ARBA00010163"/>
    </source>
</evidence>
<dbReference type="NCBIfam" id="TIGR03926">
    <property type="entry name" value="T7_EssB"/>
    <property type="match status" value="1"/>
</dbReference>
<dbReference type="InterPro" id="IPR042565">
    <property type="entry name" value="T7SS_EssB_C"/>
</dbReference>
<organism evidence="4 5">
    <name type="scientific">Virgibacillus salarius</name>
    <dbReference type="NCBI Taxonomy" id="447199"/>
    <lineage>
        <taxon>Bacteria</taxon>
        <taxon>Bacillati</taxon>
        <taxon>Bacillota</taxon>
        <taxon>Bacilli</taxon>
        <taxon>Bacillales</taxon>
        <taxon>Bacillaceae</taxon>
        <taxon>Virgibacillus</taxon>
    </lineage>
</organism>
<sequence>MSEELTYLEKQTDAAISYEHGKIEISFHRAKVKLNDQLEIEWLKSINQEIRKEIVRTEDELKIYLSPPKSYHAFHKLYSKSEQAQWQFAYNLVQHIQKHALKRLKIIVCPENILFDYGLNPHFLHYGVSESIPPYEDNDERLWREVRAVIAEIADNKIDFASYVKHHETLDLSPIAKQIMDAETYEQLQSIITHQLQNKEKDEQSVLHVPAKKWKVQRYTLIAVSLLLIPTLFYSLFALFFKIPQTNAYIDSNRSFMEEQYSSVVTTLENYDEASMPYGVKYQLASSYIVNESLTENQKQNVQNTITLQSDERYFSYWINIGRGNYQEAIDTARLLEDRDLIVYGLLKQREALKIDQELSGDEREERLNKIEREIDDYQETMDQVQEGSSGQDEPPIDEEAKSNNGD</sequence>
<dbReference type="Pfam" id="PF10140">
    <property type="entry name" value="YukC"/>
    <property type="match status" value="1"/>
</dbReference>
<keyword evidence="3" id="KW-1133">Transmembrane helix</keyword>
<dbReference type="Gene3D" id="1.25.40.680">
    <property type="entry name" value="Type VII secretion system EssB, C-terminal-like domain"/>
    <property type="match status" value="1"/>
</dbReference>
<keyword evidence="5" id="KW-1185">Reference proteome</keyword>
<dbReference type="Gene3D" id="1.10.510.10">
    <property type="entry name" value="Transferase(Phosphotransferase) domain 1"/>
    <property type="match status" value="1"/>
</dbReference>
<dbReference type="AlphaFoldDB" id="A0A941IBB7"/>
<protein>
    <submittedName>
        <fullName evidence="4">Type VII secretion protein EssB</fullName>
    </submittedName>
</protein>
<feature type="compositionally biased region" description="Basic and acidic residues" evidence="2">
    <location>
        <begin position="359"/>
        <end position="373"/>
    </location>
</feature>
<feature type="transmembrane region" description="Helical" evidence="3">
    <location>
        <begin position="219"/>
        <end position="241"/>
    </location>
</feature>
<evidence type="ECO:0000313" key="4">
    <source>
        <dbReference type="EMBL" id="MBR7795090.1"/>
    </source>
</evidence>
<gene>
    <name evidence="4" type="primary">essB</name>
    <name evidence="4" type="ORF">KCX74_03425</name>
</gene>
<keyword evidence="3" id="KW-0472">Membrane</keyword>
<feature type="compositionally biased region" description="Polar residues" evidence="2">
    <location>
        <begin position="381"/>
        <end position="392"/>
    </location>
</feature>
<evidence type="ECO:0000313" key="5">
    <source>
        <dbReference type="Proteomes" id="UP000675284"/>
    </source>
</evidence>
<proteinExistence type="inferred from homology"/>
<evidence type="ECO:0000256" key="3">
    <source>
        <dbReference type="SAM" id="Phobius"/>
    </source>
</evidence>
<comment type="similarity">
    <text evidence="1">Belongs to the EssB family.</text>
</comment>
<reference evidence="4" key="1">
    <citation type="submission" date="2021-04" db="EMBL/GenBank/DDBJ databases">
        <title>Isolation and polyphasic classification of algal microorganism.</title>
        <authorList>
            <person name="Wang S."/>
        </authorList>
    </citation>
    <scope>NUCLEOTIDE SEQUENCE</scope>
    <source>
        <strain evidence="4">720a</strain>
    </source>
</reference>